<dbReference type="AlphaFoldDB" id="A0A5B7H8K1"/>
<evidence type="ECO:0000256" key="1">
    <source>
        <dbReference type="SAM" id="MobiDB-lite"/>
    </source>
</evidence>
<dbReference type="Proteomes" id="UP000324222">
    <property type="component" value="Unassembled WGS sequence"/>
</dbReference>
<reference evidence="2 3" key="1">
    <citation type="submission" date="2019-05" db="EMBL/GenBank/DDBJ databases">
        <title>Another draft genome of Portunus trituberculatus and its Hox gene families provides insights of decapod evolution.</title>
        <authorList>
            <person name="Jeong J.-H."/>
            <person name="Song I."/>
            <person name="Kim S."/>
            <person name="Choi T."/>
            <person name="Kim D."/>
            <person name="Ryu S."/>
            <person name="Kim W."/>
        </authorList>
    </citation>
    <scope>NUCLEOTIDE SEQUENCE [LARGE SCALE GENOMIC DNA]</scope>
    <source>
        <tissue evidence="2">Muscle</tissue>
    </source>
</reference>
<keyword evidence="3" id="KW-1185">Reference proteome</keyword>
<feature type="compositionally biased region" description="Polar residues" evidence="1">
    <location>
        <begin position="23"/>
        <end position="33"/>
    </location>
</feature>
<feature type="region of interest" description="Disordered" evidence="1">
    <location>
        <begin position="1"/>
        <end position="57"/>
    </location>
</feature>
<protein>
    <submittedName>
        <fullName evidence="2">Uncharacterized protein</fullName>
    </submittedName>
</protein>
<evidence type="ECO:0000313" key="2">
    <source>
        <dbReference type="EMBL" id="MPC66025.1"/>
    </source>
</evidence>
<organism evidence="2 3">
    <name type="scientific">Portunus trituberculatus</name>
    <name type="common">Swimming crab</name>
    <name type="synonym">Neptunus trituberculatus</name>
    <dbReference type="NCBI Taxonomy" id="210409"/>
    <lineage>
        <taxon>Eukaryota</taxon>
        <taxon>Metazoa</taxon>
        <taxon>Ecdysozoa</taxon>
        <taxon>Arthropoda</taxon>
        <taxon>Crustacea</taxon>
        <taxon>Multicrustacea</taxon>
        <taxon>Malacostraca</taxon>
        <taxon>Eumalacostraca</taxon>
        <taxon>Eucarida</taxon>
        <taxon>Decapoda</taxon>
        <taxon>Pleocyemata</taxon>
        <taxon>Brachyura</taxon>
        <taxon>Eubrachyura</taxon>
        <taxon>Portunoidea</taxon>
        <taxon>Portunidae</taxon>
        <taxon>Portuninae</taxon>
        <taxon>Portunus</taxon>
    </lineage>
</organism>
<sequence>MSVRKHSPSGGETKQGDACRKGSGQTEQLSVLWTRSGGDWETALTPSTRKGRTANAMDEGCTPARKWWPNTHVLHQTPNCVKEEK</sequence>
<evidence type="ECO:0000313" key="3">
    <source>
        <dbReference type="Proteomes" id="UP000324222"/>
    </source>
</evidence>
<name>A0A5B7H8K1_PORTR</name>
<comment type="caution">
    <text evidence="2">The sequence shown here is derived from an EMBL/GenBank/DDBJ whole genome shotgun (WGS) entry which is preliminary data.</text>
</comment>
<proteinExistence type="predicted"/>
<accession>A0A5B7H8K1</accession>
<gene>
    <name evidence="2" type="ORF">E2C01_060168</name>
</gene>
<dbReference type="EMBL" id="VSRR010024174">
    <property type="protein sequence ID" value="MPC66025.1"/>
    <property type="molecule type" value="Genomic_DNA"/>
</dbReference>